<keyword evidence="2" id="KW-1003">Cell membrane</keyword>
<evidence type="ECO:0000256" key="7">
    <source>
        <dbReference type="ARBA" id="ARBA00023136"/>
    </source>
</evidence>
<dbReference type="Pfam" id="PF01595">
    <property type="entry name" value="CNNM"/>
    <property type="match status" value="1"/>
</dbReference>
<feature type="transmembrane region" description="Helical" evidence="10">
    <location>
        <begin position="148"/>
        <end position="168"/>
    </location>
</feature>
<evidence type="ECO:0000256" key="5">
    <source>
        <dbReference type="ARBA" id="ARBA00022989"/>
    </source>
</evidence>
<dbReference type="CDD" id="cd04590">
    <property type="entry name" value="CBS_pair_CorC_HlyC_assoc"/>
    <property type="match status" value="1"/>
</dbReference>
<keyword evidence="7 9" id="KW-0472">Membrane</keyword>
<dbReference type="InterPro" id="IPR036318">
    <property type="entry name" value="FAD-bd_PCMH-like_sf"/>
</dbReference>
<dbReference type="GO" id="GO:0005886">
    <property type="term" value="C:plasma membrane"/>
    <property type="evidence" value="ECO:0007669"/>
    <property type="project" value="UniProtKB-SubCell"/>
</dbReference>
<gene>
    <name evidence="13" type="ORF">HNQ61_000031</name>
</gene>
<dbReference type="Gene3D" id="3.10.580.10">
    <property type="entry name" value="CBS-domain"/>
    <property type="match status" value="1"/>
</dbReference>
<comment type="caution">
    <text evidence="13">The sequence shown here is derived from an EMBL/GenBank/DDBJ whole genome shotgun (WGS) entry which is preliminary data.</text>
</comment>
<dbReference type="EMBL" id="JACHIA010000001">
    <property type="protein sequence ID" value="MBB6068420.1"/>
    <property type="molecule type" value="Genomic_DNA"/>
</dbReference>
<keyword evidence="14" id="KW-1185">Reference proteome</keyword>
<evidence type="ECO:0000313" key="13">
    <source>
        <dbReference type="EMBL" id="MBB6068420.1"/>
    </source>
</evidence>
<accession>A0A841GNF6</accession>
<evidence type="ECO:0000259" key="11">
    <source>
        <dbReference type="PROSITE" id="PS51371"/>
    </source>
</evidence>
<dbReference type="AlphaFoldDB" id="A0A841GNF6"/>
<dbReference type="PANTHER" id="PTHR43099:SF4">
    <property type="entry name" value="INTEGRAL MEMBRANE PROTEIN"/>
    <property type="match status" value="1"/>
</dbReference>
<feature type="domain" description="CBS" evidence="11">
    <location>
        <begin position="223"/>
        <end position="282"/>
    </location>
</feature>
<dbReference type="PANTHER" id="PTHR43099">
    <property type="entry name" value="UPF0053 PROTEIN YRKA"/>
    <property type="match status" value="1"/>
</dbReference>
<dbReference type="InterPro" id="IPR016169">
    <property type="entry name" value="FAD-bd_PCMH_sub2"/>
</dbReference>
<comment type="subcellular location">
    <subcellularLocation>
        <location evidence="1">Cell membrane</location>
        <topology evidence="1">Multi-pass membrane protein</topology>
    </subcellularLocation>
</comment>
<evidence type="ECO:0000259" key="12">
    <source>
        <dbReference type="PROSITE" id="PS51846"/>
    </source>
</evidence>
<evidence type="ECO:0000256" key="1">
    <source>
        <dbReference type="ARBA" id="ARBA00004651"/>
    </source>
</evidence>
<feature type="transmembrane region" description="Helical" evidence="10">
    <location>
        <begin position="60"/>
        <end position="83"/>
    </location>
</feature>
<feature type="domain" description="CBS" evidence="11">
    <location>
        <begin position="288"/>
        <end position="345"/>
    </location>
</feature>
<evidence type="ECO:0000256" key="6">
    <source>
        <dbReference type="ARBA" id="ARBA00023122"/>
    </source>
</evidence>
<dbReference type="Pfam" id="PF03471">
    <property type="entry name" value="CorC_HlyC"/>
    <property type="match status" value="1"/>
</dbReference>
<dbReference type="Proteomes" id="UP000582837">
    <property type="component" value="Unassembled WGS sequence"/>
</dbReference>
<evidence type="ECO:0000256" key="9">
    <source>
        <dbReference type="PROSITE-ProRule" id="PRU01193"/>
    </source>
</evidence>
<keyword evidence="5 9" id="KW-1133">Transmembrane helix</keyword>
<keyword evidence="4" id="KW-0677">Repeat</keyword>
<dbReference type="InterPro" id="IPR046342">
    <property type="entry name" value="CBS_dom_sf"/>
</dbReference>
<dbReference type="InterPro" id="IPR051676">
    <property type="entry name" value="UPF0053_domain"/>
</dbReference>
<dbReference type="GO" id="GO:0050660">
    <property type="term" value="F:flavin adenine dinucleotide binding"/>
    <property type="evidence" value="ECO:0007669"/>
    <property type="project" value="InterPro"/>
</dbReference>
<feature type="transmembrane region" description="Helical" evidence="10">
    <location>
        <begin position="103"/>
        <end position="127"/>
    </location>
</feature>
<evidence type="ECO:0000256" key="2">
    <source>
        <dbReference type="ARBA" id="ARBA00022475"/>
    </source>
</evidence>
<protein>
    <submittedName>
        <fullName evidence="13">CBS domain containing-hemolysin-like protein</fullName>
    </submittedName>
</protein>
<name>A0A841GNF6_9BACT</name>
<reference evidence="13 14" key="1">
    <citation type="submission" date="2020-08" db="EMBL/GenBank/DDBJ databases">
        <title>Genomic Encyclopedia of Type Strains, Phase IV (KMG-IV): sequencing the most valuable type-strain genomes for metagenomic binning, comparative biology and taxonomic classification.</title>
        <authorList>
            <person name="Goeker M."/>
        </authorList>
    </citation>
    <scope>NUCLEOTIDE SEQUENCE [LARGE SCALE GENOMIC DNA]</scope>
    <source>
        <strain evidence="13 14">DSM 29007</strain>
    </source>
</reference>
<dbReference type="InterPro" id="IPR000644">
    <property type="entry name" value="CBS_dom"/>
</dbReference>
<dbReference type="RefSeq" id="WP_170039304.1">
    <property type="nucleotide sequence ID" value="NZ_JABDTL010000002.1"/>
</dbReference>
<dbReference type="InterPro" id="IPR044751">
    <property type="entry name" value="Ion_transp-like_CBS"/>
</dbReference>
<organism evidence="13 14">
    <name type="scientific">Longimicrobium terrae</name>
    <dbReference type="NCBI Taxonomy" id="1639882"/>
    <lineage>
        <taxon>Bacteria</taxon>
        <taxon>Pseudomonadati</taxon>
        <taxon>Gemmatimonadota</taxon>
        <taxon>Longimicrobiia</taxon>
        <taxon>Longimicrobiales</taxon>
        <taxon>Longimicrobiaceae</taxon>
        <taxon>Longimicrobium</taxon>
    </lineage>
</organism>
<evidence type="ECO:0000256" key="4">
    <source>
        <dbReference type="ARBA" id="ARBA00022737"/>
    </source>
</evidence>
<dbReference type="InterPro" id="IPR005170">
    <property type="entry name" value="Transptr-assoc_dom"/>
</dbReference>
<dbReference type="SMART" id="SM01091">
    <property type="entry name" value="CorC_HlyC"/>
    <property type="match status" value="1"/>
</dbReference>
<keyword evidence="3 9" id="KW-0812">Transmembrane</keyword>
<evidence type="ECO:0000256" key="3">
    <source>
        <dbReference type="ARBA" id="ARBA00022692"/>
    </source>
</evidence>
<feature type="domain" description="CNNM transmembrane" evidence="12">
    <location>
        <begin position="1"/>
        <end position="204"/>
    </location>
</feature>
<dbReference type="Gene3D" id="3.30.465.10">
    <property type="match status" value="1"/>
</dbReference>
<evidence type="ECO:0000313" key="14">
    <source>
        <dbReference type="Proteomes" id="UP000582837"/>
    </source>
</evidence>
<dbReference type="InterPro" id="IPR002550">
    <property type="entry name" value="CNNM"/>
</dbReference>
<dbReference type="SUPFAM" id="SSF56176">
    <property type="entry name" value="FAD-binding/transporter-associated domain-like"/>
    <property type="match status" value="1"/>
</dbReference>
<proteinExistence type="predicted"/>
<evidence type="ECO:0000256" key="10">
    <source>
        <dbReference type="SAM" id="Phobius"/>
    </source>
</evidence>
<dbReference type="FunFam" id="3.10.580.10:FF:000002">
    <property type="entry name" value="Magnesium/cobalt efflux protein CorC"/>
    <property type="match status" value="1"/>
</dbReference>
<feature type="transmembrane region" description="Helical" evidence="10">
    <location>
        <begin position="6"/>
        <end position="26"/>
    </location>
</feature>
<dbReference type="PROSITE" id="PS51371">
    <property type="entry name" value="CBS"/>
    <property type="match status" value="2"/>
</dbReference>
<dbReference type="SUPFAM" id="SSF54631">
    <property type="entry name" value="CBS-domain pair"/>
    <property type="match status" value="1"/>
</dbReference>
<evidence type="ECO:0000256" key="8">
    <source>
        <dbReference type="PROSITE-ProRule" id="PRU00703"/>
    </source>
</evidence>
<sequence>MLLSVLVILVLIALTALYVAAEFAAVSVRRSRIRQRAEQGDASARRVLPYLDNPQALDRYIAACQIGITLTSLIIGAFGQAALAEPLAGLLQRIWSGLTPATALSTSAVVILVGLTVLSMVLSELVPKSLALQFPTQVALRTSLPMKWSISAFGIFIRFLNGSGALALRVMGVETTGHRHIHSPEEIDLLIAESRDGGLLEPDEHRRLRRALQLGIRPARHLMVPRQEIVGVDVDTPVAELLRTMADAPYTRLPVYRGDIEHVEGLLHTKDLFRGYLAGGPLTSVRQLMRPILMVHESVTADRLLTLMREKRSHLAIVLDEFGGVAGLVTLDDVLTEVMGEVADEFRVNEPGAERLDDGRVRLPGWMRLDQAEPWLDVLWDGDSDTVGGRVMEELGHVPTAGERVRIDGVEVEVEAVAGHAVRTILALPARPRAGTEDGRDG</sequence>
<dbReference type="PROSITE" id="PS51846">
    <property type="entry name" value="CNNM"/>
    <property type="match status" value="1"/>
</dbReference>
<dbReference type="Pfam" id="PF00571">
    <property type="entry name" value="CBS"/>
    <property type="match status" value="2"/>
</dbReference>
<keyword evidence="6 8" id="KW-0129">CBS domain</keyword>